<evidence type="ECO:0000313" key="3">
    <source>
        <dbReference type="EMBL" id="KAF5346175.1"/>
    </source>
</evidence>
<feature type="compositionally biased region" description="Polar residues" evidence="1">
    <location>
        <begin position="32"/>
        <end position="48"/>
    </location>
</feature>
<organism evidence="3 4">
    <name type="scientific">Tetrapyrgos nigripes</name>
    <dbReference type="NCBI Taxonomy" id="182062"/>
    <lineage>
        <taxon>Eukaryota</taxon>
        <taxon>Fungi</taxon>
        <taxon>Dikarya</taxon>
        <taxon>Basidiomycota</taxon>
        <taxon>Agaricomycotina</taxon>
        <taxon>Agaricomycetes</taxon>
        <taxon>Agaricomycetidae</taxon>
        <taxon>Agaricales</taxon>
        <taxon>Marasmiineae</taxon>
        <taxon>Marasmiaceae</taxon>
        <taxon>Tetrapyrgos</taxon>
    </lineage>
</organism>
<dbReference type="EMBL" id="JAACJM010000105">
    <property type="protein sequence ID" value="KAF5346175.1"/>
    <property type="molecule type" value="Genomic_DNA"/>
</dbReference>
<reference evidence="3 4" key="1">
    <citation type="journal article" date="2020" name="ISME J.">
        <title>Uncovering the hidden diversity of litter-decomposition mechanisms in mushroom-forming fungi.</title>
        <authorList>
            <person name="Floudas D."/>
            <person name="Bentzer J."/>
            <person name="Ahren D."/>
            <person name="Johansson T."/>
            <person name="Persson P."/>
            <person name="Tunlid A."/>
        </authorList>
    </citation>
    <scope>NUCLEOTIDE SEQUENCE [LARGE SCALE GENOMIC DNA]</scope>
    <source>
        <strain evidence="3 4">CBS 291.85</strain>
    </source>
</reference>
<dbReference type="Gene3D" id="3.40.50.300">
    <property type="entry name" value="P-loop containing nucleotide triphosphate hydrolases"/>
    <property type="match status" value="1"/>
</dbReference>
<protein>
    <submittedName>
        <fullName evidence="3">Uncharacterized protein</fullName>
    </submittedName>
</protein>
<sequence>MTTAFFVPIASVALTVAANILSLMPTLSQASTTHAELPSNTPNASSHAHGTPRRRKTPLKKGPGVKAQSEVGTACASLKLSKTRSRMSFNSHLIQTNGSIVTIIFFVAATGLGKSLMFEGVTKLGKKGLAKVVCPLKALEQDQVDHTQAKGHRAVMVNEDTEKTLALWEDIRTKA</sequence>
<dbReference type="InterPro" id="IPR027417">
    <property type="entry name" value="P-loop_NTPase"/>
</dbReference>
<dbReference type="AlphaFoldDB" id="A0A8H5CQS8"/>
<keyword evidence="4" id="KW-1185">Reference proteome</keyword>
<dbReference type="SUPFAM" id="SSF52540">
    <property type="entry name" value="P-loop containing nucleoside triphosphate hydrolases"/>
    <property type="match status" value="1"/>
</dbReference>
<feature type="region of interest" description="Disordered" evidence="1">
    <location>
        <begin position="32"/>
        <end position="66"/>
    </location>
</feature>
<proteinExistence type="predicted"/>
<evidence type="ECO:0000256" key="1">
    <source>
        <dbReference type="SAM" id="MobiDB-lite"/>
    </source>
</evidence>
<keyword evidence="2" id="KW-0732">Signal</keyword>
<accession>A0A8H5CQS8</accession>
<gene>
    <name evidence="3" type="ORF">D9758_009929</name>
</gene>
<evidence type="ECO:0000256" key="2">
    <source>
        <dbReference type="SAM" id="SignalP"/>
    </source>
</evidence>
<feature type="chain" id="PRO_5034126189" evidence="2">
    <location>
        <begin position="31"/>
        <end position="175"/>
    </location>
</feature>
<dbReference type="OrthoDB" id="2499463at2759"/>
<comment type="caution">
    <text evidence="3">The sequence shown here is derived from an EMBL/GenBank/DDBJ whole genome shotgun (WGS) entry which is preliminary data.</text>
</comment>
<name>A0A8H5CQS8_9AGAR</name>
<evidence type="ECO:0000313" key="4">
    <source>
        <dbReference type="Proteomes" id="UP000559256"/>
    </source>
</evidence>
<feature type="signal peptide" evidence="2">
    <location>
        <begin position="1"/>
        <end position="30"/>
    </location>
</feature>
<dbReference type="Proteomes" id="UP000559256">
    <property type="component" value="Unassembled WGS sequence"/>
</dbReference>
<feature type="compositionally biased region" description="Basic residues" evidence="1">
    <location>
        <begin position="50"/>
        <end position="59"/>
    </location>
</feature>